<proteinExistence type="predicted"/>
<dbReference type="InterPro" id="IPR027417">
    <property type="entry name" value="P-loop_NTPase"/>
</dbReference>
<dbReference type="SUPFAM" id="SSF52540">
    <property type="entry name" value="P-loop containing nucleoside triphosphate hydrolases"/>
    <property type="match status" value="1"/>
</dbReference>
<sequence length="222" mass="26038">MDDKIILICATGRSGSTTMQRILNTIPNSNICGENLGAINSLLEFYRRIKTTTFKYVPGSINPLNFDDILSQNIKPAWYNSYNFQQTVSMIKILIISLLKKNESNNVWGFKEIRYDNGDINYMKEFKELFPQTKIIIHIRENIKSQSESGWFKTDKSAITYLYNLNNDLYNFYANNTDYCYFTTFEKMFDVNNIKKIFEFIDCAESYNENNIKLILNNNIKD</sequence>
<reference evidence="1" key="1">
    <citation type="journal article" date="2020" name="Nature">
        <title>Giant virus diversity and host interactions through global metagenomics.</title>
        <authorList>
            <person name="Schulz F."/>
            <person name="Roux S."/>
            <person name="Paez-Espino D."/>
            <person name="Jungbluth S."/>
            <person name="Walsh D.A."/>
            <person name="Denef V.J."/>
            <person name="McMahon K.D."/>
            <person name="Konstantinidis K.T."/>
            <person name="Eloe-Fadrosh E.A."/>
            <person name="Kyrpides N.C."/>
            <person name="Woyke T."/>
        </authorList>
    </citation>
    <scope>NUCLEOTIDE SEQUENCE</scope>
    <source>
        <strain evidence="1">GVMAG-M-3300023184-72</strain>
    </source>
</reference>
<evidence type="ECO:0008006" key="2">
    <source>
        <dbReference type="Google" id="ProtNLM"/>
    </source>
</evidence>
<dbReference type="AlphaFoldDB" id="A0A6C0IF30"/>
<accession>A0A6C0IF30</accession>
<protein>
    <recommendedName>
        <fullName evidence="2">Sulfotransferase domain-containing protein</fullName>
    </recommendedName>
</protein>
<organism evidence="1">
    <name type="scientific">viral metagenome</name>
    <dbReference type="NCBI Taxonomy" id="1070528"/>
    <lineage>
        <taxon>unclassified sequences</taxon>
        <taxon>metagenomes</taxon>
        <taxon>organismal metagenomes</taxon>
    </lineage>
</organism>
<dbReference type="EMBL" id="MN740162">
    <property type="protein sequence ID" value="QHT91046.1"/>
    <property type="molecule type" value="Genomic_DNA"/>
</dbReference>
<evidence type="ECO:0000313" key="1">
    <source>
        <dbReference type="EMBL" id="QHT91046.1"/>
    </source>
</evidence>
<dbReference type="Gene3D" id="3.40.50.300">
    <property type="entry name" value="P-loop containing nucleotide triphosphate hydrolases"/>
    <property type="match status" value="1"/>
</dbReference>
<name>A0A6C0IF30_9ZZZZ</name>